<dbReference type="Pfam" id="PF04952">
    <property type="entry name" value="AstE_AspA_hybrid"/>
    <property type="match status" value="1"/>
</dbReference>
<protein>
    <submittedName>
        <fullName evidence="2">Succinylglutamate desuccinylase</fullName>
        <ecNumber evidence="2">3.5.1.96</ecNumber>
    </submittedName>
</protein>
<dbReference type="EMBL" id="CABEEZ010000058">
    <property type="protein sequence ID" value="VTR28608.1"/>
    <property type="molecule type" value="Genomic_DNA"/>
</dbReference>
<evidence type="ECO:0000313" key="2">
    <source>
        <dbReference type="EMBL" id="VTR28608.1"/>
    </source>
</evidence>
<proteinExistence type="predicted"/>
<accession>A0A4V6KMY4</accession>
<sequence>MTIPPILPALPQGTLLYEQPGESYRVQHEKEWVLFPNPKVALGLRAGMMLTEVPRSTLF</sequence>
<dbReference type="AlphaFoldDB" id="A0A4V6KMY4"/>
<evidence type="ECO:0000259" key="1">
    <source>
        <dbReference type="Pfam" id="PF04952"/>
    </source>
</evidence>
<feature type="domain" description="AstE/AspA barrel-sandwich hybrid" evidence="1">
    <location>
        <begin position="9"/>
        <end position="52"/>
    </location>
</feature>
<dbReference type="EC" id="3.5.1.96" evidence="2"/>
<name>A0A4V6KMY4_SERFO</name>
<dbReference type="GO" id="GO:0009017">
    <property type="term" value="F:succinylglutamate desuccinylase activity"/>
    <property type="evidence" value="ECO:0007669"/>
    <property type="project" value="UniProtKB-EC"/>
</dbReference>
<dbReference type="InterPro" id="IPR007036">
    <property type="entry name" value="Aste_AspA_hybrid_dom"/>
</dbReference>
<keyword evidence="2" id="KW-0378">Hydrolase</keyword>
<gene>
    <name evidence="2" type="primary">astE_1</name>
    <name evidence="2" type="ORF">NCTC12965_02749</name>
</gene>
<reference evidence="2" key="1">
    <citation type="submission" date="2019-05" db="EMBL/GenBank/DDBJ databases">
        <authorList>
            <consortium name="Pathogen Informatics"/>
        </authorList>
    </citation>
    <scope>NUCLEOTIDE SEQUENCE [LARGE SCALE GENOMIC DNA]</scope>
    <source>
        <strain evidence="2">NCTC12965</strain>
    </source>
</reference>
<dbReference type="SUPFAM" id="SSF53187">
    <property type="entry name" value="Zn-dependent exopeptidases"/>
    <property type="match status" value="1"/>
</dbReference>
<organism evidence="2">
    <name type="scientific">Serratia fonticola</name>
    <dbReference type="NCBI Taxonomy" id="47917"/>
    <lineage>
        <taxon>Bacteria</taxon>
        <taxon>Pseudomonadati</taxon>
        <taxon>Pseudomonadota</taxon>
        <taxon>Gammaproteobacteria</taxon>
        <taxon>Enterobacterales</taxon>
        <taxon>Yersiniaceae</taxon>
        <taxon>Serratia</taxon>
    </lineage>
</organism>
<dbReference type="Gene3D" id="2.40.50.630">
    <property type="match status" value="1"/>
</dbReference>